<dbReference type="PROSITE" id="PS51186">
    <property type="entry name" value="GNAT"/>
    <property type="match status" value="1"/>
</dbReference>
<dbReference type="SUPFAM" id="SSF55729">
    <property type="entry name" value="Acyl-CoA N-acyltransferases (Nat)"/>
    <property type="match status" value="1"/>
</dbReference>
<gene>
    <name evidence="4" type="ORF">ACFPM7_27665</name>
</gene>
<protein>
    <submittedName>
        <fullName evidence="4">GNAT family N-acetyltransferase</fullName>
        <ecNumber evidence="4">2.3.1.-</ecNumber>
    </submittedName>
</protein>
<dbReference type="PANTHER" id="PTHR43877:SF2">
    <property type="entry name" value="AMINOALKYLPHOSPHONATE N-ACETYLTRANSFERASE-RELATED"/>
    <property type="match status" value="1"/>
</dbReference>
<dbReference type="Gene3D" id="3.40.630.30">
    <property type="match status" value="1"/>
</dbReference>
<proteinExistence type="predicted"/>
<dbReference type="Pfam" id="PF00583">
    <property type="entry name" value="Acetyltransf_1"/>
    <property type="match status" value="1"/>
</dbReference>
<dbReference type="EMBL" id="JBHSKF010000019">
    <property type="protein sequence ID" value="MFC5290843.1"/>
    <property type="molecule type" value="Genomic_DNA"/>
</dbReference>
<evidence type="ECO:0000259" key="3">
    <source>
        <dbReference type="PROSITE" id="PS51186"/>
    </source>
</evidence>
<dbReference type="InterPro" id="IPR050832">
    <property type="entry name" value="Bact_Acetyltransf"/>
</dbReference>
<keyword evidence="1 4" id="KW-0808">Transferase</keyword>
<dbReference type="GO" id="GO:0016746">
    <property type="term" value="F:acyltransferase activity"/>
    <property type="evidence" value="ECO:0007669"/>
    <property type="project" value="UniProtKB-KW"/>
</dbReference>
<organism evidence="4 5">
    <name type="scientific">Actinokineospora guangxiensis</name>
    <dbReference type="NCBI Taxonomy" id="1490288"/>
    <lineage>
        <taxon>Bacteria</taxon>
        <taxon>Bacillati</taxon>
        <taxon>Actinomycetota</taxon>
        <taxon>Actinomycetes</taxon>
        <taxon>Pseudonocardiales</taxon>
        <taxon>Pseudonocardiaceae</taxon>
        <taxon>Actinokineospora</taxon>
    </lineage>
</organism>
<evidence type="ECO:0000256" key="1">
    <source>
        <dbReference type="ARBA" id="ARBA00022679"/>
    </source>
</evidence>
<feature type="domain" description="N-acetyltransferase" evidence="3">
    <location>
        <begin position="3"/>
        <end position="153"/>
    </location>
</feature>
<keyword evidence="2 4" id="KW-0012">Acyltransferase</keyword>
<accession>A0ABW0ETY6</accession>
<comment type="caution">
    <text evidence="4">The sequence shown here is derived from an EMBL/GenBank/DDBJ whole genome shotgun (WGS) entry which is preliminary data.</text>
</comment>
<dbReference type="PANTHER" id="PTHR43877">
    <property type="entry name" value="AMINOALKYLPHOSPHONATE N-ACETYLTRANSFERASE-RELATED-RELATED"/>
    <property type="match status" value="1"/>
</dbReference>
<sequence length="165" mass="17931">MRIEIRRYEHPDSAALIAEVQQEYVVRYGSPDDSPVDPAEFAPPLGLFLVGYADLGGGETPVATGGWRSHGEKAEIKRMFVVTRARGRGYARQMLAEIETTAAAAGHRCLILETGRNQPEAIALYRDSGYTDIPAYGYYAESPLSVHLGKALEVAADLANPRLPG</sequence>
<dbReference type="Proteomes" id="UP001596157">
    <property type="component" value="Unassembled WGS sequence"/>
</dbReference>
<evidence type="ECO:0000313" key="4">
    <source>
        <dbReference type="EMBL" id="MFC5290843.1"/>
    </source>
</evidence>
<dbReference type="InterPro" id="IPR000182">
    <property type="entry name" value="GNAT_dom"/>
</dbReference>
<evidence type="ECO:0000256" key="2">
    <source>
        <dbReference type="ARBA" id="ARBA00023315"/>
    </source>
</evidence>
<dbReference type="EC" id="2.3.1.-" evidence="4"/>
<dbReference type="InterPro" id="IPR016181">
    <property type="entry name" value="Acyl_CoA_acyltransferase"/>
</dbReference>
<name>A0ABW0ETY6_9PSEU</name>
<keyword evidence="5" id="KW-1185">Reference proteome</keyword>
<dbReference type="RefSeq" id="WP_378250744.1">
    <property type="nucleotide sequence ID" value="NZ_JBHSKF010000019.1"/>
</dbReference>
<reference evidence="5" key="1">
    <citation type="journal article" date="2019" name="Int. J. Syst. Evol. Microbiol.">
        <title>The Global Catalogue of Microorganisms (GCM) 10K type strain sequencing project: providing services to taxonomists for standard genome sequencing and annotation.</title>
        <authorList>
            <consortium name="The Broad Institute Genomics Platform"/>
            <consortium name="The Broad Institute Genome Sequencing Center for Infectious Disease"/>
            <person name="Wu L."/>
            <person name="Ma J."/>
        </authorList>
    </citation>
    <scope>NUCLEOTIDE SEQUENCE [LARGE SCALE GENOMIC DNA]</scope>
    <source>
        <strain evidence="5">CCUG 59778</strain>
    </source>
</reference>
<evidence type="ECO:0000313" key="5">
    <source>
        <dbReference type="Proteomes" id="UP001596157"/>
    </source>
</evidence>